<dbReference type="EMBL" id="CR936257">
    <property type="protein sequence ID" value="CDN71456.1"/>
    <property type="molecule type" value="Genomic_DNA"/>
</dbReference>
<protein>
    <submittedName>
        <fullName evidence="1">Uncharacterized protein</fullName>
    </submittedName>
</protein>
<keyword evidence="2" id="KW-1185">Reference proteome</keyword>
<proteinExistence type="predicted"/>
<dbReference type="AlphaFoldDB" id="A0A1U7EZQ8"/>
<evidence type="ECO:0000313" key="1">
    <source>
        <dbReference type="EMBL" id="CDN71456.1"/>
    </source>
</evidence>
<gene>
    <name evidence="1" type="ORF">NP_3111F</name>
</gene>
<dbReference type="Proteomes" id="UP000002698">
    <property type="component" value="Chromosome"/>
</dbReference>
<reference evidence="1 2" key="1">
    <citation type="journal article" date="2005" name="Genome Res.">
        <title>Living with two extremes: conclusions from the genome sequence of Natronomonas pharaonis.</title>
        <authorList>
            <person name="Falb M."/>
            <person name="Pfeiffer F."/>
            <person name="Palm P."/>
            <person name="Rodewald K."/>
            <person name="Hickmann V."/>
            <person name="Tittor J."/>
            <person name="Oesterhelt D."/>
        </authorList>
    </citation>
    <scope>NUCLEOTIDE SEQUENCE [LARGE SCALE GENOMIC DNA]</scope>
    <source>
        <strain evidence="2">ATCC 35678 / DSM 2160 / CIP 103997 / JCM 8858 / NBRC 14720 / NCIMB 2260 / Gabara</strain>
    </source>
</reference>
<evidence type="ECO:0000313" key="2">
    <source>
        <dbReference type="Proteomes" id="UP000002698"/>
    </source>
</evidence>
<dbReference type="eggNOG" id="arCOG14360">
    <property type="taxonomic scope" value="Archaea"/>
</dbReference>
<organism evidence="1 2">
    <name type="scientific">Natronomonas pharaonis (strain ATCC 35678 / DSM 2160 / CIP 103997 / JCM 8858 / NBRC 14720 / NCIMB 2260 / Gabara)</name>
    <name type="common">Halobacterium pharaonis</name>
    <dbReference type="NCBI Taxonomy" id="348780"/>
    <lineage>
        <taxon>Archaea</taxon>
        <taxon>Methanobacteriati</taxon>
        <taxon>Methanobacteriota</taxon>
        <taxon>Stenosarchaea group</taxon>
        <taxon>Halobacteria</taxon>
        <taxon>Halobacteriales</taxon>
        <taxon>Natronomonadaceae</taxon>
        <taxon>Natronomonas</taxon>
    </lineage>
</organism>
<sequence length="57" mass="6389">MEPPKALMVVDLRELALIYEMSKEASQDTARHSSDRGTAAELHEKCTELLGRDETSK</sequence>
<dbReference type="KEGG" id="nph:NP_3111F"/>
<name>A0A1U7EZQ8_NATPD</name>
<dbReference type="EnsemblBacteria" id="CDN71456">
    <property type="protein sequence ID" value="CDN71456"/>
    <property type="gene ID" value="NP_3111F"/>
</dbReference>
<accession>A0A1U7EZQ8</accession>
<dbReference type="HOGENOM" id="CLU_2985780_0_0_2"/>